<dbReference type="EMBL" id="JASCZI010030341">
    <property type="protein sequence ID" value="MED6121543.1"/>
    <property type="molecule type" value="Genomic_DNA"/>
</dbReference>
<sequence>MREEQKDGELDVQPCQQVGPSEDDISASSDTTCPYPSGFGPCRNGTHVHNVVNSNQEHVEGILEIQHYSTETSNPNLTKVSVEKEIDTSFVPESIAEQIEASETRRLCEEGGFYLQESSDDVLLRDWLGYKKKGKGVKKGKPKNTKGGGRGRGRRRVVLASSKRSLQSGMKLNSK</sequence>
<gene>
    <name evidence="2" type="ORF">PIB30_031197</name>
</gene>
<feature type="compositionally biased region" description="Polar residues" evidence="1">
    <location>
        <begin position="162"/>
        <end position="175"/>
    </location>
</feature>
<dbReference type="Proteomes" id="UP001341840">
    <property type="component" value="Unassembled WGS sequence"/>
</dbReference>
<keyword evidence="3" id="KW-1185">Reference proteome</keyword>
<feature type="region of interest" description="Disordered" evidence="1">
    <location>
        <begin position="133"/>
        <end position="175"/>
    </location>
</feature>
<evidence type="ECO:0000256" key="1">
    <source>
        <dbReference type="SAM" id="MobiDB-lite"/>
    </source>
</evidence>
<proteinExistence type="predicted"/>
<evidence type="ECO:0000313" key="2">
    <source>
        <dbReference type="EMBL" id="MED6121543.1"/>
    </source>
</evidence>
<reference evidence="2 3" key="1">
    <citation type="journal article" date="2023" name="Plants (Basel)">
        <title>Bridging the Gap: Combining Genomics and Transcriptomics Approaches to Understand Stylosanthes scabra, an Orphan Legume from the Brazilian Caatinga.</title>
        <authorList>
            <person name="Ferreira-Neto J.R.C."/>
            <person name="da Silva M.D."/>
            <person name="Binneck E."/>
            <person name="de Melo N.F."/>
            <person name="da Silva R.H."/>
            <person name="de Melo A.L.T.M."/>
            <person name="Pandolfi V."/>
            <person name="Bustamante F.O."/>
            <person name="Brasileiro-Vidal A.C."/>
            <person name="Benko-Iseppon A.M."/>
        </authorList>
    </citation>
    <scope>NUCLEOTIDE SEQUENCE [LARGE SCALE GENOMIC DNA]</scope>
    <source>
        <tissue evidence="2">Leaves</tissue>
    </source>
</reference>
<evidence type="ECO:0000313" key="3">
    <source>
        <dbReference type="Proteomes" id="UP001341840"/>
    </source>
</evidence>
<feature type="compositionally biased region" description="Basic residues" evidence="1">
    <location>
        <begin position="133"/>
        <end position="157"/>
    </location>
</feature>
<protein>
    <submittedName>
        <fullName evidence="2">Uncharacterized protein</fullName>
    </submittedName>
</protein>
<name>A0ABU6RC12_9FABA</name>
<accession>A0ABU6RC12</accession>
<comment type="caution">
    <text evidence="2">The sequence shown here is derived from an EMBL/GenBank/DDBJ whole genome shotgun (WGS) entry which is preliminary data.</text>
</comment>
<organism evidence="2 3">
    <name type="scientific">Stylosanthes scabra</name>
    <dbReference type="NCBI Taxonomy" id="79078"/>
    <lineage>
        <taxon>Eukaryota</taxon>
        <taxon>Viridiplantae</taxon>
        <taxon>Streptophyta</taxon>
        <taxon>Embryophyta</taxon>
        <taxon>Tracheophyta</taxon>
        <taxon>Spermatophyta</taxon>
        <taxon>Magnoliopsida</taxon>
        <taxon>eudicotyledons</taxon>
        <taxon>Gunneridae</taxon>
        <taxon>Pentapetalae</taxon>
        <taxon>rosids</taxon>
        <taxon>fabids</taxon>
        <taxon>Fabales</taxon>
        <taxon>Fabaceae</taxon>
        <taxon>Papilionoideae</taxon>
        <taxon>50 kb inversion clade</taxon>
        <taxon>dalbergioids sensu lato</taxon>
        <taxon>Dalbergieae</taxon>
        <taxon>Pterocarpus clade</taxon>
        <taxon>Stylosanthes</taxon>
    </lineage>
</organism>
<feature type="region of interest" description="Disordered" evidence="1">
    <location>
        <begin position="1"/>
        <end position="40"/>
    </location>
</feature>